<dbReference type="RefSeq" id="WP_145818653.1">
    <property type="nucleotide sequence ID" value="NZ_AP023438.1"/>
</dbReference>
<gene>
    <name evidence="1" type="ORF">JD81_03330</name>
</gene>
<evidence type="ECO:0000313" key="1">
    <source>
        <dbReference type="EMBL" id="TWJ29799.1"/>
    </source>
</evidence>
<name>A0A562WHL3_9ACTN</name>
<protein>
    <submittedName>
        <fullName evidence="1">Uncharacterized protein</fullName>
    </submittedName>
</protein>
<reference evidence="1 2" key="1">
    <citation type="submission" date="2019-07" db="EMBL/GenBank/DDBJ databases">
        <title>R&amp;d 2014.</title>
        <authorList>
            <person name="Klenk H.-P."/>
        </authorList>
    </citation>
    <scope>NUCLEOTIDE SEQUENCE [LARGE SCALE GENOMIC DNA]</scope>
    <source>
        <strain evidence="1 2">DSM 43912</strain>
    </source>
</reference>
<dbReference type="OrthoDB" id="3404454at2"/>
<dbReference type="EMBL" id="VLLP01000001">
    <property type="protein sequence ID" value="TWJ29799.1"/>
    <property type="molecule type" value="Genomic_DNA"/>
</dbReference>
<dbReference type="AlphaFoldDB" id="A0A562WHL3"/>
<keyword evidence="2" id="KW-1185">Reference proteome</keyword>
<accession>A0A562WHL3</accession>
<dbReference type="Proteomes" id="UP000319728">
    <property type="component" value="Unassembled WGS sequence"/>
</dbReference>
<organism evidence="1 2">
    <name type="scientific">Micromonospora sagamiensis</name>
    <dbReference type="NCBI Taxonomy" id="47875"/>
    <lineage>
        <taxon>Bacteria</taxon>
        <taxon>Bacillati</taxon>
        <taxon>Actinomycetota</taxon>
        <taxon>Actinomycetes</taxon>
        <taxon>Micromonosporales</taxon>
        <taxon>Micromonosporaceae</taxon>
        <taxon>Micromonospora</taxon>
    </lineage>
</organism>
<proteinExistence type="predicted"/>
<comment type="caution">
    <text evidence="1">The sequence shown here is derived from an EMBL/GenBank/DDBJ whole genome shotgun (WGS) entry which is preliminary data.</text>
</comment>
<sequence length="232" mass="25551">MPDLVRREWQRTSSGLYVPKRDDGPGDCSPYEQEDLKYTRRQTLAALVGAVLSLLALIGSGTALVYTAEAWDDQQTLLEQQIALNRVNQERERRVYSSRVALWATIGTDFSSVKPAGVDVHVQNRSPVPLRRVRLLVPLESGRVAEARIADVPPCVVRTMRVASPVGERFADAREQWLGYTPVVLEFEETGRFWRLGDGGLTLTGADVTAYADRLRLAAPAESPVGDCGEGA</sequence>
<evidence type="ECO:0000313" key="2">
    <source>
        <dbReference type="Proteomes" id="UP000319728"/>
    </source>
</evidence>